<dbReference type="SUPFAM" id="SSF55315">
    <property type="entry name" value="L30e-like"/>
    <property type="match status" value="1"/>
</dbReference>
<dbReference type="InterPro" id="IPR007393">
    <property type="entry name" value="YlxR_dom"/>
</dbReference>
<dbReference type="PANTHER" id="PTHR34215:SF1">
    <property type="entry name" value="YLXR DOMAIN-CONTAINING PROTEIN"/>
    <property type="match status" value="1"/>
</dbReference>
<accession>A0A1G9KKI8</accession>
<dbReference type="Gene3D" id="3.30.1230.10">
    <property type="entry name" value="YlxR-like"/>
    <property type="match status" value="1"/>
</dbReference>
<dbReference type="OrthoDB" id="9813251at2"/>
<dbReference type="InterPro" id="IPR029064">
    <property type="entry name" value="Ribosomal_eL30-like_sf"/>
</dbReference>
<dbReference type="Proteomes" id="UP000182146">
    <property type="component" value="Unassembled WGS sequence"/>
</dbReference>
<keyword evidence="3" id="KW-0689">Ribosomal protein</keyword>
<dbReference type="InterPro" id="IPR004038">
    <property type="entry name" value="Ribosomal_eL8/eL30/eS12/Gad45"/>
</dbReference>
<dbReference type="Pfam" id="PF01248">
    <property type="entry name" value="Ribosomal_L7Ae"/>
    <property type="match status" value="1"/>
</dbReference>
<dbReference type="InterPro" id="IPR037465">
    <property type="entry name" value="YlxR"/>
</dbReference>
<evidence type="ECO:0000313" key="4">
    <source>
        <dbReference type="Proteomes" id="UP000182146"/>
    </source>
</evidence>
<feature type="domain" description="Ribosomal protein eL8/eL30/eS12/Gadd45" evidence="1">
    <location>
        <begin position="92"/>
        <end position="174"/>
    </location>
</feature>
<dbReference type="PANTHER" id="PTHR34215">
    <property type="entry name" value="BLL0784 PROTEIN"/>
    <property type="match status" value="1"/>
</dbReference>
<dbReference type="GO" id="GO:0005840">
    <property type="term" value="C:ribosome"/>
    <property type="evidence" value="ECO:0007669"/>
    <property type="project" value="UniProtKB-KW"/>
</dbReference>
<keyword evidence="3" id="KW-0687">Ribonucleoprotein</keyword>
<dbReference type="STRING" id="392333.SAMN05660860_00796"/>
<dbReference type="RefSeq" id="WP_052446098.1">
    <property type="nucleotide sequence ID" value="NZ_FNGU01000001.1"/>
</dbReference>
<evidence type="ECO:0000259" key="1">
    <source>
        <dbReference type="Pfam" id="PF01248"/>
    </source>
</evidence>
<reference evidence="3 4" key="1">
    <citation type="submission" date="2016-10" db="EMBL/GenBank/DDBJ databases">
        <authorList>
            <person name="de Groot N.N."/>
        </authorList>
    </citation>
    <scope>NUCLEOTIDE SEQUENCE [LARGE SCALE GENOMIC DNA]</scope>
    <source>
        <strain evidence="3 4">DSM 17813</strain>
    </source>
</reference>
<evidence type="ECO:0000313" key="3">
    <source>
        <dbReference type="EMBL" id="SDL50330.1"/>
    </source>
</evidence>
<organism evidence="3 4">
    <name type="scientific">Geoalkalibacter ferrihydriticus</name>
    <dbReference type="NCBI Taxonomy" id="392333"/>
    <lineage>
        <taxon>Bacteria</taxon>
        <taxon>Pseudomonadati</taxon>
        <taxon>Thermodesulfobacteriota</taxon>
        <taxon>Desulfuromonadia</taxon>
        <taxon>Desulfuromonadales</taxon>
        <taxon>Geoalkalibacteraceae</taxon>
        <taxon>Geoalkalibacter</taxon>
    </lineage>
</organism>
<name>A0A1G9KKI8_9BACT</name>
<dbReference type="SUPFAM" id="SSF64376">
    <property type="entry name" value="YlxR-like"/>
    <property type="match status" value="1"/>
</dbReference>
<dbReference type="Pfam" id="PF04296">
    <property type="entry name" value="YlxR"/>
    <property type="match status" value="1"/>
</dbReference>
<dbReference type="Gene3D" id="3.30.1330.30">
    <property type="match status" value="1"/>
</dbReference>
<dbReference type="InterPro" id="IPR035931">
    <property type="entry name" value="YlxR-like_sf"/>
</dbReference>
<protein>
    <submittedName>
        <fullName evidence="3">LSU ribosomal protein L7AE</fullName>
    </submittedName>
</protein>
<evidence type="ECO:0000259" key="2">
    <source>
        <dbReference type="Pfam" id="PF04296"/>
    </source>
</evidence>
<dbReference type="AlphaFoldDB" id="A0A1G9KKI8"/>
<gene>
    <name evidence="3" type="ORF">SAMN05660860_00796</name>
</gene>
<proteinExistence type="predicted"/>
<sequence>MPERNGAQRSCLGCRKALDKSSLVRYVLAADGQVTVDFRQKLPGRGAYTCVSRKCLREAVRREQFRRAFRGRNQATVEPVLAAELERQLAEKVDNLLGMVRKAGFALGGGNLVLSALEKEGGLALVIVARDISEGVLEKIRRRTQAFGVPLYTWGEKQSLGRCMGREERSVIGVKQGKLAMALQEGLARYERFVGEI</sequence>
<dbReference type="EMBL" id="FNGU01000001">
    <property type="protein sequence ID" value="SDL50330.1"/>
    <property type="molecule type" value="Genomic_DNA"/>
</dbReference>
<feature type="domain" description="YlxR" evidence="2">
    <location>
        <begin position="9"/>
        <end position="74"/>
    </location>
</feature>